<dbReference type="InterPro" id="IPR000994">
    <property type="entry name" value="Pept_M24"/>
</dbReference>
<dbReference type="SUPFAM" id="SSF55920">
    <property type="entry name" value="Creatinase/aminopeptidase"/>
    <property type="match status" value="1"/>
</dbReference>
<dbReference type="EMBL" id="UINC01000867">
    <property type="protein sequence ID" value="SUZ62404.1"/>
    <property type="molecule type" value="Genomic_DNA"/>
</dbReference>
<feature type="domain" description="Peptidase M24" evidence="1">
    <location>
        <begin position="56"/>
        <end position="310"/>
    </location>
</feature>
<dbReference type="Pfam" id="PF00557">
    <property type="entry name" value="Peptidase_M24"/>
    <property type="match status" value="1"/>
</dbReference>
<dbReference type="AlphaFoldDB" id="A0A381P739"/>
<evidence type="ECO:0000259" key="1">
    <source>
        <dbReference type="Pfam" id="PF00557"/>
    </source>
</evidence>
<gene>
    <name evidence="2" type="ORF">METZ01_LOCUS15258</name>
</gene>
<protein>
    <recommendedName>
        <fullName evidence="1">Peptidase M24 domain-containing protein</fullName>
    </recommendedName>
</protein>
<sequence>MSGRIAVGDGLSHTGYLRLIEALGTKYAARVVSAEQVITDFRDRRVISEIVEYGKLGEITRRLIERALSNEVITVGKTTREQVAWWIKDELLDLGIEPIFTKLFMPAVLYSAKASPEEYDSPDYAFRRGDLFQFDFGFEFMNLGSDIKRTAYVLPEGQIVIPAGLQHAWDEGLRARQVLRDSIKVGRTTGETLKIIGENFEEAGFVFVNLVGDPGFSGGWAKVWAEALEARGYSESEAEKTQVSTDCHCVGNTGDSEIEAGPCISGFRPSVHDLVLKSNHIFAFELFANTAVPEWDGFRVRLGIEDNAILTEDGVQFFYPPNERILLLR</sequence>
<evidence type="ECO:0000313" key="2">
    <source>
        <dbReference type="EMBL" id="SUZ62404.1"/>
    </source>
</evidence>
<organism evidence="2">
    <name type="scientific">marine metagenome</name>
    <dbReference type="NCBI Taxonomy" id="408172"/>
    <lineage>
        <taxon>unclassified sequences</taxon>
        <taxon>metagenomes</taxon>
        <taxon>ecological metagenomes</taxon>
    </lineage>
</organism>
<dbReference type="Gene3D" id="3.90.230.10">
    <property type="entry name" value="Creatinase/methionine aminopeptidase superfamily"/>
    <property type="match status" value="1"/>
</dbReference>
<proteinExistence type="predicted"/>
<dbReference type="InterPro" id="IPR036005">
    <property type="entry name" value="Creatinase/aminopeptidase-like"/>
</dbReference>
<name>A0A381P739_9ZZZZ</name>
<accession>A0A381P739</accession>
<reference evidence="2" key="1">
    <citation type="submission" date="2018-05" db="EMBL/GenBank/DDBJ databases">
        <authorList>
            <person name="Lanie J.A."/>
            <person name="Ng W.-L."/>
            <person name="Kazmierczak K.M."/>
            <person name="Andrzejewski T.M."/>
            <person name="Davidsen T.M."/>
            <person name="Wayne K.J."/>
            <person name="Tettelin H."/>
            <person name="Glass J.I."/>
            <person name="Rusch D."/>
            <person name="Podicherti R."/>
            <person name="Tsui H.-C.T."/>
            <person name="Winkler M.E."/>
        </authorList>
    </citation>
    <scope>NUCLEOTIDE SEQUENCE</scope>
</reference>